<evidence type="ECO:0000313" key="2">
    <source>
        <dbReference type="EMBL" id="MEQ2270367.1"/>
    </source>
</evidence>
<dbReference type="EMBL" id="JAHRIM010058747">
    <property type="protein sequence ID" value="MEQ2270367.1"/>
    <property type="molecule type" value="Genomic_DNA"/>
</dbReference>
<evidence type="ECO:0000256" key="1">
    <source>
        <dbReference type="SAM" id="Phobius"/>
    </source>
</evidence>
<gene>
    <name evidence="2" type="ORF">XENORESO_021162</name>
</gene>
<comment type="caution">
    <text evidence="2">The sequence shown here is derived from an EMBL/GenBank/DDBJ whole genome shotgun (WGS) entry which is preliminary data.</text>
</comment>
<protein>
    <submittedName>
        <fullName evidence="2">Uncharacterized protein</fullName>
    </submittedName>
</protein>
<sequence length="148" mass="15738">MSLLTYGRMSGVTVAVAVVLAGGELFIGLGLSFLLGWPGCWWFCFSKGCCIFAVLAVAFLFHPSVCWAGGISLGHLSVPLVPVPPSFVGTQRAGMPVEGSQGAGSQGKHFASQSFPPERSPCLHPRRKKTTSWVLVPPLGYRYLDLGV</sequence>
<feature type="transmembrane region" description="Helical" evidence="1">
    <location>
        <begin position="40"/>
        <end position="61"/>
    </location>
</feature>
<reference evidence="2 3" key="1">
    <citation type="submission" date="2021-06" db="EMBL/GenBank/DDBJ databases">
        <authorList>
            <person name="Palmer J.M."/>
        </authorList>
    </citation>
    <scope>NUCLEOTIDE SEQUENCE [LARGE SCALE GENOMIC DNA]</scope>
    <source>
        <strain evidence="2 3">XR_2019</strain>
        <tissue evidence="2">Muscle</tissue>
    </source>
</reference>
<keyword evidence="1" id="KW-0472">Membrane</keyword>
<proteinExistence type="predicted"/>
<name>A0ABV0WPM4_9TELE</name>
<dbReference type="Proteomes" id="UP001444071">
    <property type="component" value="Unassembled WGS sequence"/>
</dbReference>
<organism evidence="2 3">
    <name type="scientific">Xenotaenia resolanae</name>
    <dbReference type="NCBI Taxonomy" id="208358"/>
    <lineage>
        <taxon>Eukaryota</taxon>
        <taxon>Metazoa</taxon>
        <taxon>Chordata</taxon>
        <taxon>Craniata</taxon>
        <taxon>Vertebrata</taxon>
        <taxon>Euteleostomi</taxon>
        <taxon>Actinopterygii</taxon>
        <taxon>Neopterygii</taxon>
        <taxon>Teleostei</taxon>
        <taxon>Neoteleostei</taxon>
        <taxon>Acanthomorphata</taxon>
        <taxon>Ovalentaria</taxon>
        <taxon>Atherinomorphae</taxon>
        <taxon>Cyprinodontiformes</taxon>
        <taxon>Goodeidae</taxon>
        <taxon>Xenotaenia</taxon>
    </lineage>
</organism>
<feature type="transmembrane region" description="Helical" evidence="1">
    <location>
        <begin position="12"/>
        <end position="34"/>
    </location>
</feature>
<accession>A0ABV0WPM4</accession>
<keyword evidence="3" id="KW-1185">Reference proteome</keyword>
<keyword evidence="1" id="KW-1133">Transmembrane helix</keyword>
<keyword evidence="1" id="KW-0812">Transmembrane</keyword>
<evidence type="ECO:0000313" key="3">
    <source>
        <dbReference type="Proteomes" id="UP001444071"/>
    </source>
</evidence>